<accession>A0A6S6W7P9</accession>
<comment type="similarity">
    <text evidence="2">Belongs to the RUS1 family.</text>
</comment>
<reference evidence="8" key="1">
    <citation type="submission" date="2021-02" db="EMBL/GenBank/DDBJ databases">
        <authorList>
            <person name="Syme A R."/>
            <person name="Syme A R."/>
            <person name="Moolhuijzen P."/>
        </authorList>
    </citation>
    <scope>NUCLEOTIDE SEQUENCE</scope>
    <source>
        <strain evidence="8">W1-1</strain>
    </source>
</reference>
<evidence type="ECO:0000259" key="7">
    <source>
        <dbReference type="Pfam" id="PF24160"/>
    </source>
</evidence>
<feature type="domain" description="Root UVB sensitive protein C-terminal" evidence="7">
    <location>
        <begin position="282"/>
        <end position="447"/>
    </location>
</feature>
<evidence type="ECO:0000313" key="8">
    <source>
        <dbReference type="EMBL" id="CAE7192746.1"/>
    </source>
</evidence>
<evidence type="ECO:0000256" key="5">
    <source>
        <dbReference type="ARBA" id="ARBA00023136"/>
    </source>
</evidence>
<keyword evidence="4" id="KW-1133">Transmembrane helix</keyword>
<protein>
    <submittedName>
        <fullName evidence="8">DUF647-domain-containing protein</fullName>
    </submittedName>
</protein>
<evidence type="ECO:0000256" key="3">
    <source>
        <dbReference type="ARBA" id="ARBA00022692"/>
    </source>
</evidence>
<proteinExistence type="inferred from homology"/>
<dbReference type="Pfam" id="PF24160">
    <property type="entry name" value="UVB_sens_C"/>
    <property type="match status" value="1"/>
</dbReference>
<dbReference type="AlphaFoldDB" id="A0A6S6W7P9"/>
<dbReference type="InterPro" id="IPR054549">
    <property type="entry name" value="UVB_sens_RUS_dom"/>
</dbReference>
<feature type="domain" description="Protein root UVB sensitive/RUS" evidence="6">
    <location>
        <begin position="41"/>
        <end position="279"/>
    </location>
</feature>
<comment type="subcellular location">
    <subcellularLocation>
        <location evidence="1">Membrane</location>
    </subcellularLocation>
</comment>
<dbReference type="GO" id="GO:0016020">
    <property type="term" value="C:membrane"/>
    <property type="evidence" value="ECO:0007669"/>
    <property type="project" value="UniProtKB-SubCell"/>
</dbReference>
<evidence type="ECO:0000259" key="6">
    <source>
        <dbReference type="Pfam" id="PF04884"/>
    </source>
</evidence>
<evidence type="ECO:0000256" key="1">
    <source>
        <dbReference type="ARBA" id="ARBA00004370"/>
    </source>
</evidence>
<keyword evidence="5" id="KW-0472">Membrane</keyword>
<keyword evidence="3" id="KW-0812">Transmembrane</keyword>
<dbReference type="Pfam" id="PF04884">
    <property type="entry name" value="UVB_sens_prot"/>
    <property type="match status" value="1"/>
</dbReference>
<organism evidence="8 9">
    <name type="scientific">Pyrenophora teres f. teres</name>
    <dbReference type="NCBI Taxonomy" id="97479"/>
    <lineage>
        <taxon>Eukaryota</taxon>
        <taxon>Fungi</taxon>
        <taxon>Dikarya</taxon>
        <taxon>Ascomycota</taxon>
        <taxon>Pezizomycotina</taxon>
        <taxon>Dothideomycetes</taxon>
        <taxon>Pleosporomycetidae</taxon>
        <taxon>Pleosporales</taxon>
        <taxon>Pleosporineae</taxon>
        <taxon>Pleosporaceae</taxon>
        <taxon>Pyrenophora</taxon>
    </lineage>
</organism>
<evidence type="ECO:0000256" key="2">
    <source>
        <dbReference type="ARBA" id="ARBA00007558"/>
    </source>
</evidence>
<dbReference type="EMBL" id="HG992983">
    <property type="protein sequence ID" value="CAE7192746.1"/>
    <property type="molecule type" value="Genomic_DNA"/>
</dbReference>
<name>A0A6S6W7P9_9PLEO</name>
<evidence type="ECO:0000256" key="4">
    <source>
        <dbReference type="ARBA" id="ARBA00022989"/>
    </source>
</evidence>
<dbReference type="PANTHER" id="PTHR12770">
    <property type="entry name" value="RUS1 FAMILY PROTEIN C16ORF58"/>
    <property type="match status" value="1"/>
</dbReference>
<dbReference type="Proteomes" id="UP000472372">
    <property type="component" value="Chromosome 7"/>
</dbReference>
<dbReference type="PANTHER" id="PTHR12770:SF31">
    <property type="entry name" value="RUS FAMILY MEMBER 1"/>
    <property type="match status" value="1"/>
</dbReference>
<evidence type="ECO:0000313" key="9">
    <source>
        <dbReference type="Proteomes" id="UP000472372"/>
    </source>
</evidence>
<dbReference type="InterPro" id="IPR055412">
    <property type="entry name" value="UVB_sens_C"/>
</dbReference>
<gene>
    <name evidence="8" type="ORF">PTTW11_07614</name>
</gene>
<sequence length="461" mass="49907">MSSYEMIEKDEAGNVTATYVRDDAGKKGAAGGGRVDVIVPQTSHNYVQRLIDVFLPSGYPSSVTDDYIHYQIYDSLQAFSSSIASMLASRAILEGVGVGDSTATPTTALLLSVIHSSTGRIATILFAHRLGTALEPECKMYRFAADIFNDTAMVLDCLSPAFPKPIRVAVLSFSSCLSALCGVCAGSSKASLSAHFARKGNLGEVNAKDSSQETVISLLGMLAGSVVISYITSPLATWGTLILLLTIHLATNYAAVRAVIMHCLNRQRANILFSNMFQHGLVLSPRDVSQRERVFERGGVLRWSDDKVLGRCSIGVPLQRLLNRLGTPHKQTGSLTLKSMEISDLLDVFANEAYILLPASTVEEGLIVLKRTCEPIDQIKAWAHALLLAKRREGLEAAGLGRKRDDASHGPAMEGLISELRESLKEVQAMFARYGDEMRDKGWDVGVAAMETQAGVRLQID</sequence>
<dbReference type="InterPro" id="IPR006968">
    <property type="entry name" value="RUS_fam"/>
</dbReference>